<dbReference type="PANTHER" id="PTHR12901">
    <property type="entry name" value="SPERM PROTEIN HOMOLOG"/>
    <property type="match status" value="1"/>
</dbReference>
<evidence type="ECO:0000256" key="1">
    <source>
        <dbReference type="ARBA" id="ARBA00008918"/>
    </source>
</evidence>
<name>A0ABT3TLW7_9GAMM</name>
<proteinExistence type="inferred from homology"/>
<reference evidence="4" key="1">
    <citation type="submission" date="2019-02" db="EMBL/GenBank/DDBJ databases">
        <authorList>
            <person name="Li S.-H."/>
        </authorList>
    </citation>
    <scope>NUCLEOTIDE SEQUENCE</scope>
    <source>
        <strain evidence="4">IMCC14734</strain>
    </source>
</reference>
<sequence length="143" mass="15855">MTTIIRSALLPYRPEQVFALVNDIESYPQFMDGCVGSQILRSEAGIIEARLDLARAGIRQSFATRNTLQPHHTIELELLEGPFERFTGVWQFIELGDTACKVNLELEFYFNNSVLGAAAGKLFDSVSGGLVDSVGKRARQIYG</sequence>
<dbReference type="RefSeq" id="WP_279247322.1">
    <property type="nucleotide sequence ID" value="NZ_SHNN01000006.1"/>
</dbReference>
<keyword evidence="5" id="KW-1185">Reference proteome</keyword>
<comment type="similarity">
    <text evidence="1">Belongs to the ribosome association toxin RatA family.</text>
</comment>
<dbReference type="InterPro" id="IPR044996">
    <property type="entry name" value="COQ10-like"/>
</dbReference>
<evidence type="ECO:0000313" key="4">
    <source>
        <dbReference type="EMBL" id="MCX2983288.1"/>
    </source>
</evidence>
<dbReference type="Proteomes" id="UP001143362">
    <property type="component" value="Unassembled WGS sequence"/>
</dbReference>
<accession>A0ABT3TLW7</accession>
<comment type="caution">
    <text evidence="4">The sequence shown here is derived from an EMBL/GenBank/DDBJ whole genome shotgun (WGS) entry which is preliminary data.</text>
</comment>
<dbReference type="PANTHER" id="PTHR12901:SF10">
    <property type="entry name" value="COENZYME Q-BINDING PROTEIN COQ10, MITOCHONDRIAL"/>
    <property type="match status" value="1"/>
</dbReference>
<keyword evidence="2" id="KW-1277">Toxin-antitoxin system</keyword>
<feature type="domain" description="Coenzyme Q-binding protein COQ10 START" evidence="3">
    <location>
        <begin position="10"/>
        <end position="132"/>
    </location>
</feature>
<dbReference type="SUPFAM" id="SSF55961">
    <property type="entry name" value="Bet v1-like"/>
    <property type="match status" value="1"/>
</dbReference>
<protein>
    <submittedName>
        <fullName evidence="4">Type II toxin-antitoxin system RatA family toxin</fullName>
    </submittedName>
</protein>
<evidence type="ECO:0000313" key="5">
    <source>
        <dbReference type="Proteomes" id="UP001143362"/>
    </source>
</evidence>
<evidence type="ECO:0000256" key="2">
    <source>
        <dbReference type="ARBA" id="ARBA00022649"/>
    </source>
</evidence>
<dbReference type="InterPro" id="IPR023393">
    <property type="entry name" value="START-like_dom_sf"/>
</dbReference>
<gene>
    <name evidence="4" type="ORF">EYC98_20690</name>
</gene>
<dbReference type="EMBL" id="SHNN01000006">
    <property type="protein sequence ID" value="MCX2983288.1"/>
    <property type="molecule type" value="Genomic_DNA"/>
</dbReference>
<dbReference type="Gene3D" id="3.30.530.20">
    <property type="match status" value="1"/>
</dbReference>
<dbReference type="InterPro" id="IPR005031">
    <property type="entry name" value="COQ10_START"/>
</dbReference>
<dbReference type="CDD" id="cd07813">
    <property type="entry name" value="COQ10p_like"/>
    <property type="match status" value="1"/>
</dbReference>
<evidence type="ECO:0000259" key="3">
    <source>
        <dbReference type="Pfam" id="PF03364"/>
    </source>
</evidence>
<dbReference type="Pfam" id="PF03364">
    <property type="entry name" value="Polyketide_cyc"/>
    <property type="match status" value="1"/>
</dbReference>
<organism evidence="4 5">
    <name type="scientific">Candidatus Litorirhabdus singularis</name>
    <dbReference type="NCBI Taxonomy" id="2518993"/>
    <lineage>
        <taxon>Bacteria</taxon>
        <taxon>Pseudomonadati</taxon>
        <taxon>Pseudomonadota</taxon>
        <taxon>Gammaproteobacteria</taxon>
        <taxon>Cellvibrionales</taxon>
        <taxon>Halieaceae</taxon>
        <taxon>Candidatus Litorirhabdus</taxon>
    </lineage>
</organism>